<feature type="region of interest" description="Leucine repeat II (LRII)" evidence="3">
    <location>
        <begin position="479"/>
        <end position="511"/>
    </location>
</feature>
<reference evidence="6" key="2">
    <citation type="journal article" date="2018" name="Plant J.">
        <title>The Sorghum bicolor reference genome: improved assembly, gene annotations, a transcriptome atlas, and signatures of genome organization.</title>
        <authorList>
            <person name="McCormick R.F."/>
            <person name="Truong S.K."/>
            <person name="Sreedasyam A."/>
            <person name="Jenkins J."/>
            <person name="Shu S."/>
            <person name="Sims D."/>
            <person name="Kennedy M."/>
            <person name="Amirebrahimi M."/>
            <person name="Weers B.D."/>
            <person name="McKinley B."/>
            <person name="Mattison A."/>
            <person name="Morishige D.T."/>
            <person name="Grimwood J."/>
            <person name="Schmutz J."/>
            <person name="Mullet J.E."/>
        </authorList>
    </citation>
    <scope>NUCLEOTIDE SEQUENCE [LARGE SCALE GENOMIC DNA]</scope>
    <source>
        <strain evidence="6">cv. BTx623</strain>
    </source>
</reference>
<evidence type="ECO:0000256" key="1">
    <source>
        <dbReference type="ARBA" id="ARBA00023015"/>
    </source>
</evidence>
<keyword evidence="2" id="KW-0804">Transcription</keyword>
<keyword evidence="1" id="KW-0805">Transcription regulation</keyword>
<feature type="short sequence motif" description="VHIID" evidence="3">
    <location>
        <begin position="426"/>
        <end position="430"/>
    </location>
</feature>
<dbReference type="PANTHER" id="PTHR31636">
    <property type="entry name" value="OSJNBA0084A10.13 PROTEIN-RELATED"/>
    <property type="match status" value="1"/>
</dbReference>
<dbReference type="GO" id="GO:0005634">
    <property type="term" value="C:nucleus"/>
    <property type="evidence" value="ECO:0000318"/>
    <property type="project" value="GO_Central"/>
</dbReference>
<dbReference type="PROSITE" id="PS50985">
    <property type="entry name" value="GRAS"/>
    <property type="match status" value="1"/>
</dbReference>
<dbReference type="OMA" id="TICCSHP"/>
<dbReference type="Pfam" id="PF03514">
    <property type="entry name" value="GRAS"/>
    <property type="match status" value="1"/>
</dbReference>
<evidence type="ECO:0000256" key="2">
    <source>
        <dbReference type="ARBA" id="ARBA00023163"/>
    </source>
</evidence>
<name>A0A1Z5RDS5_SORBI</name>
<comment type="caution">
    <text evidence="3">Lacks conserved residue(s) required for the propagation of feature annotation.</text>
</comment>
<accession>A0A1Z5RDS5</accession>
<dbReference type="AlphaFoldDB" id="A0A1Z5RDS5"/>
<dbReference type="eggNOG" id="ENOG502QSQ6">
    <property type="taxonomic scope" value="Eukaryota"/>
</dbReference>
<evidence type="ECO:0000313" key="5">
    <source>
        <dbReference type="EMBL" id="OQU81651.1"/>
    </source>
</evidence>
<feature type="region of interest" description="Disordered" evidence="4">
    <location>
        <begin position="63"/>
        <end position="88"/>
    </location>
</feature>
<dbReference type="InParanoid" id="A0A1Z5RDS5"/>
<evidence type="ECO:0000256" key="4">
    <source>
        <dbReference type="SAM" id="MobiDB-lite"/>
    </source>
</evidence>
<protein>
    <submittedName>
        <fullName evidence="5">Uncharacterized protein</fullName>
    </submittedName>
</protein>
<dbReference type="GO" id="GO:0043565">
    <property type="term" value="F:sequence-specific DNA binding"/>
    <property type="evidence" value="ECO:0000318"/>
    <property type="project" value="GO_Central"/>
</dbReference>
<dbReference type="STRING" id="4558.A0A1Z5RDS5"/>
<dbReference type="InterPro" id="IPR005202">
    <property type="entry name" value="TF_GRAS"/>
</dbReference>
<evidence type="ECO:0000313" key="6">
    <source>
        <dbReference type="Proteomes" id="UP000000768"/>
    </source>
</evidence>
<dbReference type="EMBL" id="CM000765">
    <property type="protein sequence ID" value="OQU81651.1"/>
    <property type="molecule type" value="Genomic_DNA"/>
</dbReference>
<feature type="region of interest" description="Disordered" evidence="4">
    <location>
        <begin position="121"/>
        <end position="155"/>
    </location>
</feature>
<gene>
    <name evidence="5" type="ORF">SORBI_3006G093800</name>
</gene>
<dbReference type="GO" id="GO:0003700">
    <property type="term" value="F:DNA-binding transcription factor activity"/>
    <property type="evidence" value="ECO:0000318"/>
    <property type="project" value="GO_Central"/>
</dbReference>
<organism evidence="5 6">
    <name type="scientific">Sorghum bicolor</name>
    <name type="common">Sorghum</name>
    <name type="synonym">Sorghum vulgare</name>
    <dbReference type="NCBI Taxonomy" id="4558"/>
    <lineage>
        <taxon>Eukaryota</taxon>
        <taxon>Viridiplantae</taxon>
        <taxon>Streptophyta</taxon>
        <taxon>Embryophyta</taxon>
        <taxon>Tracheophyta</taxon>
        <taxon>Spermatophyta</taxon>
        <taxon>Magnoliopsida</taxon>
        <taxon>Liliopsida</taxon>
        <taxon>Poales</taxon>
        <taxon>Poaceae</taxon>
        <taxon>PACMAD clade</taxon>
        <taxon>Panicoideae</taxon>
        <taxon>Andropogonodae</taxon>
        <taxon>Andropogoneae</taxon>
        <taxon>Sorghinae</taxon>
        <taxon>Sorghum</taxon>
    </lineage>
</organism>
<evidence type="ECO:0000256" key="3">
    <source>
        <dbReference type="PROSITE-ProRule" id="PRU01191"/>
    </source>
</evidence>
<keyword evidence="6" id="KW-1185">Reference proteome</keyword>
<sequence length="700" mass="78438">MEPSAPSPSVFHNGEGPLSPDNMVHSYISHMLLEENIDDQILCQYYDHPSLLQMQQDLAHILSSPSSSAKNSTINNGNSEGTESLLHGSSGDPISVSLGFDMGADVVGLLQMQQALAHILSPPSSSTKNSSINKGNSEGTEGLLHGSSGDPTRVSLGFDKGADVAGAFLKGMEEGRKFLPSDNKGADVVGAFFKGMQEGRQFLPRGNNLLKDDHMLQNSRESSDQRGFKKSCNRCEHLEEVGRCNKCEHLEEVGRISKGMMMMEAPEEIGMQMFDDMSLCGYETFIRDMEILRIGMNNKVVKNNRKGCSKVARDVVDLHTLLIHCAQAVDTSNLKIAVELLKQIKQHASATGDATQRLALCFSKGLEVRLVGTGSQVSKLLMAERPSAVEFRKAYSLYIAACSFNKVAHIFSTRSIMQTMVGKNRLHIVDYDDVNYEFQWADLIRLLANRNREGDPPEMKITAISGSQPRSCPSQWIEEQEHRLNMCASEFGIPFTFRVMTMKREEVSIENLNIDEDEVLVVNDIFNFSSLVGETAFFGDLSPRDTVLNNIRKMKPNIFIQSVLNCSHGTSFLSRFREALFCYSTMFDMLDAIVPRDSEQRLVLEQGMLGRWALNAIACDGVDLIDRPEKYRRWEVRNRRAGLRQLPLEPDIVKELKDMVKKHHHKNFLLSEDDQWLLQGWKGRILFAHSTWVADEASSE</sequence>
<feature type="compositionally biased region" description="Low complexity" evidence="4">
    <location>
        <begin position="121"/>
        <end position="137"/>
    </location>
</feature>
<feature type="region of interest" description="Leucine repeat I (LRI)" evidence="3">
    <location>
        <begin position="316"/>
        <end position="376"/>
    </location>
</feature>
<dbReference type="Proteomes" id="UP000000768">
    <property type="component" value="Chromosome 6"/>
</dbReference>
<reference evidence="5 6" key="1">
    <citation type="journal article" date="2009" name="Nature">
        <title>The Sorghum bicolor genome and the diversification of grasses.</title>
        <authorList>
            <person name="Paterson A.H."/>
            <person name="Bowers J.E."/>
            <person name="Bruggmann R."/>
            <person name="Dubchak I."/>
            <person name="Grimwood J."/>
            <person name="Gundlach H."/>
            <person name="Haberer G."/>
            <person name="Hellsten U."/>
            <person name="Mitros T."/>
            <person name="Poliakov A."/>
            <person name="Schmutz J."/>
            <person name="Spannagl M."/>
            <person name="Tang H."/>
            <person name="Wang X."/>
            <person name="Wicker T."/>
            <person name="Bharti A.K."/>
            <person name="Chapman J."/>
            <person name="Feltus F.A."/>
            <person name="Gowik U."/>
            <person name="Grigoriev I.V."/>
            <person name="Lyons E."/>
            <person name="Maher C.A."/>
            <person name="Martis M."/>
            <person name="Narechania A."/>
            <person name="Otillar R.P."/>
            <person name="Penning B.W."/>
            <person name="Salamov A.A."/>
            <person name="Wang Y."/>
            <person name="Zhang L."/>
            <person name="Carpita N.C."/>
            <person name="Freeling M."/>
            <person name="Gingle A.R."/>
            <person name="Hash C.T."/>
            <person name="Keller B."/>
            <person name="Klein P."/>
            <person name="Kresovich S."/>
            <person name="McCann M.C."/>
            <person name="Ming R."/>
            <person name="Peterson D.G."/>
            <person name="Mehboob-ur-Rahman"/>
            <person name="Ware D."/>
            <person name="Westhoff P."/>
            <person name="Mayer K.F."/>
            <person name="Messing J."/>
            <person name="Rokhsar D.S."/>
        </authorList>
    </citation>
    <scope>NUCLEOTIDE SEQUENCE [LARGE SCALE GENOMIC DNA]</scope>
    <source>
        <strain evidence="6">cv. BTx623</strain>
    </source>
</reference>
<proteinExistence type="inferred from homology"/>
<comment type="similarity">
    <text evidence="3">Belongs to the GRAS family.</text>
</comment>
<dbReference type="GO" id="GO:0006355">
    <property type="term" value="P:regulation of DNA-templated transcription"/>
    <property type="evidence" value="ECO:0000318"/>
    <property type="project" value="GO_Central"/>
</dbReference>
<dbReference type="Gramene" id="OQU81651">
    <property type="protein sequence ID" value="OQU81651"/>
    <property type="gene ID" value="SORBI_3006G093800"/>
</dbReference>
<feature type="compositionally biased region" description="Polar residues" evidence="4">
    <location>
        <begin position="63"/>
        <end position="82"/>
    </location>
</feature>
<feature type="region of interest" description="SAW" evidence="3">
    <location>
        <begin position="618"/>
        <end position="693"/>
    </location>
</feature>